<accession>A0A3L8DZI6</accession>
<comment type="caution">
    <text evidence="1">The sequence shown here is derived from an EMBL/GenBank/DDBJ whole genome shotgun (WGS) entry which is preliminary data.</text>
</comment>
<proteinExistence type="predicted"/>
<dbReference type="AlphaFoldDB" id="A0A3L8DZI6"/>
<reference evidence="1" key="1">
    <citation type="journal article" date="2018" name="Genome Res.">
        <title>The genomic architecture and molecular evolution of ant odorant receptors.</title>
        <authorList>
            <person name="McKenzie S.K."/>
            <person name="Kronauer D.J.C."/>
        </authorList>
    </citation>
    <scope>NUCLEOTIDE SEQUENCE [LARGE SCALE GENOMIC DNA]</scope>
    <source>
        <strain evidence="1">Clonal line C1</strain>
    </source>
</reference>
<name>A0A3L8DZI6_OOCBI</name>
<dbReference type="Proteomes" id="UP000279307">
    <property type="component" value="Chromosome 2"/>
</dbReference>
<gene>
    <name evidence="1" type="ORF">DMN91_001800</name>
</gene>
<reference evidence="1" key="2">
    <citation type="submission" date="2018-07" db="EMBL/GenBank/DDBJ databases">
        <authorList>
            <person name="Mckenzie S.K."/>
            <person name="Kronauer D.J.C."/>
        </authorList>
    </citation>
    <scope>NUCLEOTIDE SEQUENCE</scope>
    <source>
        <strain evidence="1">Clonal line C1</strain>
    </source>
</reference>
<protein>
    <submittedName>
        <fullName evidence="1">Uncharacterized protein</fullName>
    </submittedName>
</protein>
<sequence length="355" mass="41795">MKRIKGCFRKPLRWSYIHVHSRKQEPFNVINEYYDKYSDIIRDCLNELSAKIKKDQSMASRSNIIAFATSYYNLGIIYKEGKCSNLSRKLFLRCYKLLKEKRLNRRAILIAVKTLIVLSEIAKEEKETEEEWRWLNAGINLCLRYIERDNLQEPICVELADAYVKIEKQQDMKIILMSLYASMIDRMKMLYYEKTEYRDKGMNIVHKFLNKRARVIQSLNERCEWSSSVIVTSLRLLTNQRFTEARDCLAAAKYMMELVERDPSLHTINNIVTELKARLADAWHTYAVQILKVSYHQETRGRKQNKSPVLNQEEPTNLLLFTSLAEDLVDISNRITDSCVSDVNEAQIVFRYAAK</sequence>
<evidence type="ECO:0000313" key="1">
    <source>
        <dbReference type="EMBL" id="RLU25643.1"/>
    </source>
</evidence>
<dbReference type="EMBL" id="QOIP01000002">
    <property type="protein sequence ID" value="RLU25643.1"/>
    <property type="molecule type" value="Genomic_DNA"/>
</dbReference>
<dbReference type="InterPro" id="IPR022083">
    <property type="entry name" value="KBP"/>
</dbReference>
<organism evidence="1">
    <name type="scientific">Ooceraea biroi</name>
    <name type="common">Clonal raider ant</name>
    <name type="synonym">Cerapachys biroi</name>
    <dbReference type="NCBI Taxonomy" id="2015173"/>
    <lineage>
        <taxon>Eukaryota</taxon>
        <taxon>Metazoa</taxon>
        <taxon>Ecdysozoa</taxon>
        <taxon>Arthropoda</taxon>
        <taxon>Hexapoda</taxon>
        <taxon>Insecta</taxon>
        <taxon>Pterygota</taxon>
        <taxon>Neoptera</taxon>
        <taxon>Endopterygota</taxon>
        <taxon>Hymenoptera</taxon>
        <taxon>Apocrita</taxon>
        <taxon>Aculeata</taxon>
        <taxon>Formicoidea</taxon>
        <taxon>Formicidae</taxon>
        <taxon>Dorylinae</taxon>
        <taxon>Ooceraea</taxon>
    </lineage>
</organism>
<dbReference type="Pfam" id="PF12309">
    <property type="entry name" value="KBP_C"/>
    <property type="match status" value="1"/>
</dbReference>